<feature type="region of interest" description="Disordered" evidence="1">
    <location>
        <begin position="266"/>
        <end position="287"/>
    </location>
</feature>
<dbReference type="AlphaFoldDB" id="A0A9D2L3E8"/>
<dbReference type="SUPFAM" id="SSF69618">
    <property type="entry name" value="HemD-like"/>
    <property type="match status" value="1"/>
</dbReference>
<evidence type="ECO:0000313" key="3">
    <source>
        <dbReference type="EMBL" id="HJA98812.1"/>
    </source>
</evidence>
<reference evidence="3" key="1">
    <citation type="journal article" date="2021" name="PeerJ">
        <title>Extensive microbial diversity within the chicken gut microbiome revealed by metagenomics and culture.</title>
        <authorList>
            <person name="Gilroy R."/>
            <person name="Ravi A."/>
            <person name="Getino M."/>
            <person name="Pursley I."/>
            <person name="Horton D.L."/>
            <person name="Alikhan N.F."/>
            <person name="Baker D."/>
            <person name="Gharbi K."/>
            <person name="Hall N."/>
            <person name="Watson M."/>
            <person name="Adriaenssens E.M."/>
            <person name="Foster-Nyarko E."/>
            <person name="Jarju S."/>
            <person name="Secka A."/>
            <person name="Antonio M."/>
            <person name="Oren A."/>
            <person name="Chaudhuri R.R."/>
            <person name="La Ragione R."/>
            <person name="Hildebrand F."/>
            <person name="Pallen M.J."/>
        </authorList>
    </citation>
    <scope>NUCLEOTIDE SEQUENCE</scope>
    <source>
        <strain evidence="3">CHK169-11906</strain>
    </source>
</reference>
<protein>
    <submittedName>
        <fullName evidence="3">Uroporphyrinogen-III synthase</fullName>
    </submittedName>
</protein>
<proteinExistence type="predicted"/>
<dbReference type="GO" id="GO:0004852">
    <property type="term" value="F:uroporphyrinogen-III synthase activity"/>
    <property type="evidence" value="ECO:0007669"/>
    <property type="project" value="InterPro"/>
</dbReference>
<dbReference type="Gene3D" id="3.40.50.10090">
    <property type="match status" value="1"/>
</dbReference>
<dbReference type="Pfam" id="PF02602">
    <property type="entry name" value="HEM4"/>
    <property type="match status" value="1"/>
</dbReference>
<dbReference type="EMBL" id="DWYR01000011">
    <property type="protein sequence ID" value="HJA98812.1"/>
    <property type="molecule type" value="Genomic_DNA"/>
</dbReference>
<reference evidence="3" key="2">
    <citation type="submission" date="2021-04" db="EMBL/GenBank/DDBJ databases">
        <authorList>
            <person name="Gilroy R."/>
        </authorList>
    </citation>
    <scope>NUCLEOTIDE SEQUENCE</scope>
    <source>
        <strain evidence="3">CHK169-11906</strain>
    </source>
</reference>
<feature type="domain" description="Tetrapyrrole biosynthesis uroporphyrinogen III synthase" evidence="2">
    <location>
        <begin position="26"/>
        <end position="234"/>
    </location>
</feature>
<organism evidence="3 4">
    <name type="scientific">Candidatus Alistipes avicola</name>
    <dbReference type="NCBI Taxonomy" id="2838432"/>
    <lineage>
        <taxon>Bacteria</taxon>
        <taxon>Pseudomonadati</taxon>
        <taxon>Bacteroidota</taxon>
        <taxon>Bacteroidia</taxon>
        <taxon>Bacteroidales</taxon>
        <taxon>Rikenellaceae</taxon>
        <taxon>Alistipes</taxon>
    </lineage>
</organism>
<dbReference type="InterPro" id="IPR003754">
    <property type="entry name" value="4pyrrol_synth_uPrphyn_synth"/>
</dbReference>
<dbReference type="InterPro" id="IPR036108">
    <property type="entry name" value="4pyrrol_syn_uPrphyn_synt_sf"/>
</dbReference>
<evidence type="ECO:0000256" key="1">
    <source>
        <dbReference type="SAM" id="MobiDB-lite"/>
    </source>
</evidence>
<comment type="caution">
    <text evidence="3">The sequence shown here is derived from an EMBL/GenBank/DDBJ whole genome shotgun (WGS) entry which is preliminary data.</text>
</comment>
<evidence type="ECO:0000259" key="2">
    <source>
        <dbReference type="Pfam" id="PF02602"/>
    </source>
</evidence>
<sequence>MKVNNVLVSQPRPAVIEKAPFYELSKKHKVEIDYFPFIRIEGISLKEFRSQRVEILAHTAVIFTSRTTVDNFFRICEESRITVPETMKYICQTEAVALYLQKYIVYRKRKISFADGSFTNFIELIIKHKDEKFILALSEPHKPELPEALTKLKMQFDPVILARTVAADLSELDIKNFGLLALYSPSDVKAITEQFDINDLPAVATFGEGTLRAAVAAGIKVKAMAPTPEIPSMAKAVDIYLTRIGKGEEVEDVAVMDNTQKEEFLRTQQNKLAKKSRVRRTSTTEKK</sequence>
<dbReference type="CDD" id="cd06578">
    <property type="entry name" value="HemD"/>
    <property type="match status" value="1"/>
</dbReference>
<gene>
    <name evidence="3" type="ORF">H9779_04320</name>
</gene>
<name>A0A9D2L3E8_9BACT</name>
<dbReference type="Proteomes" id="UP000824259">
    <property type="component" value="Unassembled WGS sequence"/>
</dbReference>
<dbReference type="GO" id="GO:0033014">
    <property type="term" value="P:tetrapyrrole biosynthetic process"/>
    <property type="evidence" value="ECO:0007669"/>
    <property type="project" value="InterPro"/>
</dbReference>
<accession>A0A9D2L3E8</accession>
<evidence type="ECO:0000313" key="4">
    <source>
        <dbReference type="Proteomes" id="UP000824259"/>
    </source>
</evidence>